<keyword evidence="3" id="KW-0153">Cholesterol metabolism</keyword>
<comment type="subcellular location">
    <subcellularLocation>
        <location evidence="1">Endoplasmic reticulum membrane</location>
        <topology evidence="1">Multi-pass membrane protein</topology>
    </subcellularLocation>
</comment>
<dbReference type="RefSeq" id="XP_013779312.1">
    <property type="nucleotide sequence ID" value="XM_013923858.2"/>
</dbReference>
<evidence type="ECO:0000256" key="1">
    <source>
        <dbReference type="ARBA" id="ARBA00004477"/>
    </source>
</evidence>
<feature type="transmembrane region" description="Helical" evidence="9">
    <location>
        <begin position="111"/>
        <end position="128"/>
    </location>
</feature>
<dbReference type="PANTHER" id="PTHR15301:SF3">
    <property type="entry name" value="PROTEIN NSG1-RELATED"/>
    <property type="match status" value="1"/>
</dbReference>
<dbReference type="InterPro" id="IPR025929">
    <property type="entry name" value="INSIG_fam"/>
</dbReference>
<feature type="transmembrane region" description="Helical" evidence="9">
    <location>
        <begin position="166"/>
        <end position="187"/>
    </location>
</feature>
<evidence type="ECO:0000256" key="6">
    <source>
        <dbReference type="ARBA" id="ARBA00022989"/>
    </source>
</evidence>
<keyword evidence="6 9" id="KW-1133">Transmembrane helix</keyword>
<accession>A0ABM1STY5</accession>
<reference evidence="11 12" key="1">
    <citation type="submission" date="2025-05" db="UniProtKB">
        <authorList>
            <consortium name="RefSeq"/>
        </authorList>
    </citation>
    <scope>IDENTIFICATION</scope>
    <source>
        <tissue evidence="11 12">Muscle</tissue>
    </source>
</reference>
<feature type="transmembrane region" description="Helical" evidence="9">
    <location>
        <begin position="51"/>
        <end position="71"/>
    </location>
</feature>
<evidence type="ECO:0000313" key="10">
    <source>
        <dbReference type="Proteomes" id="UP000694941"/>
    </source>
</evidence>
<protein>
    <submittedName>
        <fullName evidence="11 12">Insulin-induced gene 2 protein-like</fullName>
    </submittedName>
</protein>
<evidence type="ECO:0000313" key="11">
    <source>
        <dbReference type="RefSeq" id="XP_013779312.1"/>
    </source>
</evidence>
<dbReference type="GeneID" id="106463791"/>
<evidence type="ECO:0000313" key="12">
    <source>
        <dbReference type="RefSeq" id="XP_022247091.1"/>
    </source>
</evidence>
<evidence type="ECO:0000256" key="7">
    <source>
        <dbReference type="ARBA" id="ARBA00023136"/>
    </source>
</evidence>
<evidence type="ECO:0000256" key="4">
    <source>
        <dbReference type="ARBA" id="ARBA00022692"/>
    </source>
</evidence>
<name>A0ABM1STY5_LIMPO</name>
<dbReference type="RefSeq" id="XP_022247091.1">
    <property type="nucleotide sequence ID" value="XM_022391383.1"/>
</dbReference>
<dbReference type="Pfam" id="PF07281">
    <property type="entry name" value="INSIG"/>
    <property type="match status" value="1"/>
</dbReference>
<evidence type="ECO:0000256" key="9">
    <source>
        <dbReference type="SAM" id="Phobius"/>
    </source>
</evidence>
<dbReference type="PANTHER" id="PTHR15301">
    <property type="entry name" value="INSULIN-INDUCED GENE 1"/>
    <property type="match status" value="1"/>
</dbReference>
<keyword evidence="4 9" id="KW-0812">Transmembrane</keyword>
<keyword evidence="8" id="KW-0443">Lipid metabolism</keyword>
<gene>
    <name evidence="11 12" type="primary">LOC106463791</name>
</gene>
<evidence type="ECO:0000256" key="8">
    <source>
        <dbReference type="ARBA" id="ARBA00023166"/>
    </source>
</evidence>
<feature type="transmembrane region" description="Helical" evidence="9">
    <location>
        <begin position="134"/>
        <end position="154"/>
    </location>
</feature>
<sequence length="205" mass="23087">MKATLAQLCFRGIVLFTTGVFFTLILSLLQIQRNLPLLKLPITFSVLYSPWWVPAISGTASAIVGLLYPCLDQKLGEHQFYEQEWSNVIRCVGVFIGINHAIAKINFTSNLQLSLSLTVLSIGLWWWFDRTTSGLGLGVSIAVIATFITQMLVYHGVCNYTEHDFLYIRAWLPCVLFCGGITVGNIGRQLAVDDFIDSERKRHRE</sequence>
<comment type="similarity">
    <text evidence="2">Belongs to the INSIG family.</text>
</comment>
<evidence type="ECO:0000256" key="5">
    <source>
        <dbReference type="ARBA" id="ARBA00022824"/>
    </source>
</evidence>
<keyword evidence="8" id="KW-1207">Sterol metabolism</keyword>
<proteinExistence type="inferred from homology"/>
<dbReference type="Proteomes" id="UP000694941">
    <property type="component" value="Unplaced"/>
</dbReference>
<keyword evidence="8" id="KW-0753">Steroid metabolism</keyword>
<evidence type="ECO:0000256" key="3">
    <source>
        <dbReference type="ARBA" id="ARBA00022548"/>
    </source>
</evidence>
<feature type="transmembrane region" description="Helical" evidence="9">
    <location>
        <begin position="12"/>
        <end position="31"/>
    </location>
</feature>
<organism evidence="10 12">
    <name type="scientific">Limulus polyphemus</name>
    <name type="common">Atlantic horseshoe crab</name>
    <dbReference type="NCBI Taxonomy" id="6850"/>
    <lineage>
        <taxon>Eukaryota</taxon>
        <taxon>Metazoa</taxon>
        <taxon>Ecdysozoa</taxon>
        <taxon>Arthropoda</taxon>
        <taxon>Chelicerata</taxon>
        <taxon>Merostomata</taxon>
        <taxon>Xiphosura</taxon>
        <taxon>Limulidae</taxon>
        <taxon>Limulus</taxon>
    </lineage>
</organism>
<evidence type="ECO:0000256" key="2">
    <source>
        <dbReference type="ARBA" id="ARBA00007475"/>
    </source>
</evidence>
<keyword evidence="7 9" id="KW-0472">Membrane</keyword>
<keyword evidence="5" id="KW-0256">Endoplasmic reticulum</keyword>
<keyword evidence="10" id="KW-1185">Reference proteome</keyword>